<keyword evidence="2" id="KW-1185">Reference proteome</keyword>
<dbReference type="AlphaFoldDB" id="A0A9N9JXQ6"/>
<dbReference type="EMBL" id="CAJVPY010037046">
    <property type="protein sequence ID" value="CAG8802538.1"/>
    <property type="molecule type" value="Genomic_DNA"/>
</dbReference>
<evidence type="ECO:0000313" key="2">
    <source>
        <dbReference type="Proteomes" id="UP000789405"/>
    </source>
</evidence>
<organism evidence="1 2">
    <name type="scientific">Dentiscutata erythropus</name>
    <dbReference type="NCBI Taxonomy" id="1348616"/>
    <lineage>
        <taxon>Eukaryota</taxon>
        <taxon>Fungi</taxon>
        <taxon>Fungi incertae sedis</taxon>
        <taxon>Mucoromycota</taxon>
        <taxon>Glomeromycotina</taxon>
        <taxon>Glomeromycetes</taxon>
        <taxon>Diversisporales</taxon>
        <taxon>Gigasporaceae</taxon>
        <taxon>Dentiscutata</taxon>
    </lineage>
</organism>
<gene>
    <name evidence="1" type="ORF">DERYTH_LOCUS23699</name>
</gene>
<name>A0A9N9JXQ6_9GLOM</name>
<proteinExistence type="predicted"/>
<protein>
    <submittedName>
        <fullName evidence="1">19694_t:CDS:1</fullName>
    </submittedName>
</protein>
<dbReference type="Proteomes" id="UP000789405">
    <property type="component" value="Unassembled WGS sequence"/>
</dbReference>
<comment type="caution">
    <text evidence="1">The sequence shown here is derived from an EMBL/GenBank/DDBJ whole genome shotgun (WGS) entry which is preliminary data.</text>
</comment>
<accession>A0A9N9JXQ6</accession>
<evidence type="ECO:0000313" key="1">
    <source>
        <dbReference type="EMBL" id="CAG8802538.1"/>
    </source>
</evidence>
<feature type="non-terminal residue" evidence="1">
    <location>
        <position position="108"/>
    </location>
</feature>
<dbReference type="OrthoDB" id="2400116at2759"/>
<reference evidence="1" key="1">
    <citation type="submission" date="2021-06" db="EMBL/GenBank/DDBJ databases">
        <authorList>
            <person name="Kallberg Y."/>
            <person name="Tangrot J."/>
            <person name="Rosling A."/>
        </authorList>
    </citation>
    <scope>NUCLEOTIDE SEQUENCE</scope>
    <source>
        <strain evidence="1">MA453B</strain>
    </source>
</reference>
<sequence>MSNPHLDELVNNLIDKIIGRTNQQNKLDNHNMLVNNSINKAIKHTNQAPELQEAENIYYSYSESFSSNSSNLKNIELNYSEQRIFINNALETSTYLSSNETELQETDE</sequence>